<dbReference type="EMBL" id="JANRMS010001190">
    <property type="protein sequence ID" value="KAJ3530280.1"/>
    <property type="molecule type" value="Genomic_DNA"/>
</dbReference>
<reference evidence="1" key="1">
    <citation type="submission" date="2022-08" db="EMBL/GenBank/DDBJ databases">
        <title>Genome Sequence of Fusarium decemcellulare.</title>
        <authorList>
            <person name="Buettner E."/>
        </authorList>
    </citation>
    <scope>NUCLEOTIDE SEQUENCE</scope>
    <source>
        <strain evidence="1">Babe19</strain>
    </source>
</reference>
<accession>A0ACC1S214</accession>
<keyword evidence="2" id="KW-1185">Reference proteome</keyword>
<sequence length="241" mass="26951">MDGPVFTVNTMNASGKAPLHPYWPLGVDIPSYAANSMSAPVLVTFFGAGCVAIFAATGMLIQHSGRTLSKIETGTTLWFALCGCIHLFFEGYFALNFVDMAGKNDLFGQLWKEYSLSDSRYLTQDSFLVCMESITAFLWGPMSFMCAYCIVKSHPMRHPLQLIISLGQLYGDILYYGTCTFSKFVFEKVYCRPESFYFWAYYFFCNFIWIVIPFGLLVGSVTAIAGAFAKVQAMEKGKKQA</sequence>
<name>A0ACC1S214_9HYPO</name>
<gene>
    <name evidence="1" type="ORF">NM208_g9395</name>
</gene>
<proteinExistence type="predicted"/>
<protein>
    <submittedName>
        <fullName evidence="1">Uncharacterized protein</fullName>
    </submittedName>
</protein>
<evidence type="ECO:0000313" key="1">
    <source>
        <dbReference type="EMBL" id="KAJ3530280.1"/>
    </source>
</evidence>
<organism evidence="1 2">
    <name type="scientific">Fusarium decemcellulare</name>
    <dbReference type="NCBI Taxonomy" id="57161"/>
    <lineage>
        <taxon>Eukaryota</taxon>
        <taxon>Fungi</taxon>
        <taxon>Dikarya</taxon>
        <taxon>Ascomycota</taxon>
        <taxon>Pezizomycotina</taxon>
        <taxon>Sordariomycetes</taxon>
        <taxon>Hypocreomycetidae</taxon>
        <taxon>Hypocreales</taxon>
        <taxon>Nectriaceae</taxon>
        <taxon>Fusarium</taxon>
        <taxon>Fusarium decemcellulare species complex</taxon>
    </lineage>
</organism>
<comment type="caution">
    <text evidence="1">The sequence shown here is derived from an EMBL/GenBank/DDBJ whole genome shotgun (WGS) entry which is preliminary data.</text>
</comment>
<dbReference type="Proteomes" id="UP001148629">
    <property type="component" value="Unassembled WGS sequence"/>
</dbReference>
<evidence type="ECO:0000313" key="2">
    <source>
        <dbReference type="Proteomes" id="UP001148629"/>
    </source>
</evidence>